<dbReference type="PANTHER" id="PTHR41521:SF4">
    <property type="entry name" value="BLR0684 PROTEIN"/>
    <property type="match status" value="1"/>
</dbReference>
<dbReference type="InterPro" id="IPR010753">
    <property type="entry name" value="DUF1330"/>
</dbReference>
<proteinExistence type="predicted"/>
<gene>
    <name evidence="2" type="ORF">HNR19_004242</name>
</gene>
<dbReference type="RefSeq" id="WP_179669835.1">
    <property type="nucleotide sequence ID" value="NZ_JACCFP010000001.1"/>
</dbReference>
<name>A0A853C7K7_9ACTN</name>
<evidence type="ECO:0000313" key="3">
    <source>
        <dbReference type="Proteomes" id="UP000530424"/>
    </source>
</evidence>
<protein>
    <submittedName>
        <fullName evidence="2">Uncharacterized protein (DUF1330 family)</fullName>
    </submittedName>
</protein>
<reference evidence="2 3" key="1">
    <citation type="submission" date="2020-07" db="EMBL/GenBank/DDBJ databases">
        <title>Sequencing the genomes of 1000 actinobacteria strains.</title>
        <authorList>
            <person name="Klenk H.-P."/>
        </authorList>
    </citation>
    <scope>NUCLEOTIDE SEQUENCE [LARGE SCALE GENOMIC DNA]</scope>
    <source>
        <strain evidence="2 3">DSM 103833</strain>
    </source>
</reference>
<keyword evidence="3" id="KW-1185">Reference proteome</keyword>
<evidence type="ECO:0000313" key="2">
    <source>
        <dbReference type="EMBL" id="NYJ03544.1"/>
    </source>
</evidence>
<dbReference type="SUPFAM" id="SSF54909">
    <property type="entry name" value="Dimeric alpha+beta barrel"/>
    <property type="match status" value="1"/>
</dbReference>
<dbReference type="Proteomes" id="UP000530424">
    <property type="component" value="Unassembled WGS sequence"/>
</dbReference>
<dbReference type="Gene3D" id="3.30.70.100">
    <property type="match status" value="1"/>
</dbReference>
<organism evidence="2 3">
    <name type="scientific">Nocardioides thalensis</name>
    <dbReference type="NCBI Taxonomy" id="1914755"/>
    <lineage>
        <taxon>Bacteria</taxon>
        <taxon>Bacillati</taxon>
        <taxon>Actinomycetota</taxon>
        <taxon>Actinomycetes</taxon>
        <taxon>Propionibacteriales</taxon>
        <taxon>Nocardioidaceae</taxon>
        <taxon>Nocardioides</taxon>
    </lineage>
</organism>
<dbReference type="InterPro" id="IPR011008">
    <property type="entry name" value="Dimeric_a/b-barrel"/>
</dbReference>
<dbReference type="Pfam" id="PF07045">
    <property type="entry name" value="DUF1330"/>
    <property type="match status" value="1"/>
</dbReference>
<evidence type="ECO:0000259" key="1">
    <source>
        <dbReference type="Pfam" id="PF07045"/>
    </source>
</evidence>
<feature type="domain" description="DUF1330" evidence="1">
    <location>
        <begin position="9"/>
        <end position="102"/>
    </location>
</feature>
<dbReference type="AlphaFoldDB" id="A0A853C7K7"/>
<accession>A0A853C7K7</accession>
<dbReference type="PANTHER" id="PTHR41521">
    <property type="match status" value="1"/>
</dbReference>
<sequence>MVTLEENLPAYVLVRTADLQVGPEIGEYVRSVDLSLEAYGAEILVQNFPARVLEGEWDGFVTLLRFSDREAAQRWYGSPEYQAIRHLRTDSSTPTCILVEGVRSGHRSADLAQIFGLDGPPPAGDLARA</sequence>
<dbReference type="EMBL" id="JACCFP010000001">
    <property type="protein sequence ID" value="NYJ03544.1"/>
    <property type="molecule type" value="Genomic_DNA"/>
</dbReference>
<comment type="caution">
    <text evidence="2">The sequence shown here is derived from an EMBL/GenBank/DDBJ whole genome shotgun (WGS) entry which is preliminary data.</text>
</comment>